<reference evidence="3" key="1">
    <citation type="submission" date="2016-03" db="EMBL/GenBank/DDBJ databases">
        <authorList>
            <person name="Guldener U."/>
        </authorList>
    </citation>
    <scope>NUCLEOTIDE SEQUENCE [LARGE SCALE GENOMIC DNA]</scope>
</reference>
<proteinExistence type="predicted"/>
<evidence type="ECO:0000313" key="3">
    <source>
        <dbReference type="Proteomes" id="UP000177625"/>
    </source>
</evidence>
<feature type="compositionally biased region" description="Polar residues" evidence="1">
    <location>
        <begin position="66"/>
        <end position="77"/>
    </location>
</feature>
<dbReference type="Proteomes" id="UP000177625">
    <property type="component" value="Unassembled WGS sequence"/>
</dbReference>
<protein>
    <submittedName>
        <fullName evidence="2">Uncharacterized protein</fullName>
    </submittedName>
</protein>
<feature type="compositionally biased region" description="Acidic residues" evidence="1">
    <location>
        <begin position="147"/>
        <end position="162"/>
    </location>
</feature>
<feature type="region of interest" description="Disordered" evidence="1">
    <location>
        <begin position="1"/>
        <end position="162"/>
    </location>
</feature>
<dbReference type="AlphaFoldDB" id="A0A1E1MW28"/>
<feature type="compositionally biased region" description="Basic and acidic residues" evidence="1">
    <location>
        <begin position="101"/>
        <end position="113"/>
    </location>
</feature>
<keyword evidence="3" id="KW-1185">Reference proteome</keyword>
<feature type="region of interest" description="Disordered" evidence="1">
    <location>
        <begin position="402"/>
        <end position="425"/>
    </location>
</feature>
<evidence type="ECO:0000256" key="1">
    <source>
        <dbReference type="SAM" id="MobiDB-lite"/>
    </source>
</evidence>
<name>A0A1E1MW28_RHYSE</name>
<feature type="compositionally biased region" description="Polar residues" evidence="1">
    <location>
        <begin position="84"/>
        <end position="94"/>
    </location>
</feature>
<gene>
    <name evidence="2" type="ORF">RSE6_14735</name>
</gene>
<feature type="compositionally biased region" description="Basic and acidic residues" evidence="1">
    <location>
        <begin position="123"/>
        <end position="135"/>
    </location>
</feature>
<evidence type="ECO:0000313" key="2">
    <source>
        <dbReference type="EMBL" id="CZT53258.1"/>
    </source>
</evidence>
<sequence length="425" mass="48672">MSSSHRPYACPLALNKKRQHDSEHDDDYSPSGSTKKRRSSEHLESKNNSKTKSRTAAPLQNMKFGANNSHELGNSNLPLRDRVINNTDPSSPESPNDFVQEDDRRVGSHKDRTVSVVPQDDYVENKSSSDHRGDIKLQSSQHVGYDNETENSELLPENEEEDSRMQILPCFRKIKTSDSLNKKPIKDVPCHSTFRSPSPTCYSQEVFTVAQQNRHLPVPTTKPKSGSSSAPRSLLQKVHSRSGASIPLKQFSFREDEIEFVDIIGESFEEECHARTFRITAGGRNFALKHKYWESDMSQSHSQYPPPNQRFDQESTTYARTAHLQDLPTSTVPKCYGYVELTKIPQARSRHQRNPFRSTWYSTAAYLDFLIQEEDCRGTENQQWKRYFRDKPPSACFYVESSSRSRGDSFWQSRAQNSFSSVQTD</sequence>
<organism evidence="2 3">
    <name type="scientific">Rhynchosporium secalis</name>
    <name type="common">Barley scald fungus</name>
    <dbReference type="NCBI Taxonomy" id="38038"/>
    <lineage>
        <taxon>Eukaryota</taxon>
        <taxon>Fungi</taxon>
        <taxon>Dikarya</taxon>
        <taxon>Ascomycota</taxon>
        <taxon>Pezizomycotina</taxon>
        <taxon>Leotiomycetes</taxon>
        <taxon>Helotiales</taxon>
        <taxon>Ploettnerulaceae</taxon>
        <taxon>Rhynchosporium</taxon>
    </lineage>
</organism>
<accession>A0A1E1MW28</accession>
<dbReference type="EMBL" id="FJVC01000703">
    <property type="protein sequence ID" value="CZT53258.1"/>
    <property type="molecule type" value="Genomic_DNA"/>
</dbReference>